<evidence type="ECO:0000256" key="8">
    <source>
        <dbReference type="RuleBase" id="RU000620"/>
    </source>
</evidence>
<accession>F2JZT9</accession>
<comment type="function">
    <text evidence="1 8">Specific class of high-redox-potential 4Fe-4S ferredoxins. Functions in anaerobic electron transport in most purple and in some other photosynthetic bacteria and in at least one genus (Paracoccus) of halophilic, denitrifying bacteria.</text>
</comment>
<evidence type="ECO:0000313" key="10">
    <source>
        <dbReference type="EMBL" id="ADZ90943.1"/>
    </source>
</evidence>
<name>F2JZT9_MARM1</name>
<organism evidence="10 11">
    <name type="scientific">Marinomonas mediterranea (strain ATCC 700492 / JCM 21426 / NBRC 103028 / MMB-1)</name>
    <dbReference type="NCBI Taxonomy" id="717774"/>
    <lineage>
        <taxon>Bacteria</taxon>
        <taxon>Pseudomonadati</taxon>
        <taxon>Pseudomonadota</taxon>
        <taxon>Gammaproteobacteria</taxon>
        <taxon>Oceanospirillales</taxon>
        <taxon>Oceanospirillaceae</taxon>
        <taxon>Marinomonas</taxon>
    </lineage>
</organism>
<keyword evidence="2 8" id="KW-0813">Transport</keyword>
<dbReference type="RefSeq" id="WP_013660848.1">
    <property type="nucleotide sequence ID" value="NC_015276.1"/>
</dbReference>
<evidence type="ECO:0000256" key="5">
    <source>
        <dbReference type="ARBA" id="ARBA00022982"/>
    </source>
</evidence>
<dbReference type="GO" id="GO:0046872">
    <property type="term" value="F:metal ion binding"/>
    <property type="evidence" value="ECO:0007669"/>
    <property type="project" value="UniProtKB-KW"/>
</dbReference>
<evidence type="ECO:0000313" key="11">
    <source>
        <dbReference type="Proteomes" id="UP000001062"/>
    </source>
</evidence>
<gene>
    <name evidence="10" type="ordered locus">Marme_1686</name>
</gene>
<dbReference type="eggNOG" id="ENOG50330XW">
    <property type="taxonomic scope" value="Bacteria"/>
</dbReference>
<dbReference type="Pfam" id="PF01355">
    <property type="entry name" value="HIPIP"/>
    <property type="match status" value="1"/>
</dbReference>
<dbReference type="EMBL" id="CP002583">
    <property type="protein sequence ID" value="ADZ90943.1"/>
    <property type="molecule type" value="Genomic_DNA"/>
</dbReference>
<dbReference type="PATRIC" id="fig|717774.3.peg.1744"/>
<reference evidence="10 11" key="1">
    <citation type="journal article" date="2012" name="Stand. Genomic Sci.">
        <title>Complete genome sequence of the melanogenic marine bacterium Marinomonas mediterranea type strain (MMB-1(T)).</title>
        <authorList>
            <person name="Lucas-Elio P."/>
            <person name="Goodwin L."/>
            <person name="Woyke T."/>
            <person name="Pitluck S."/>
            <person name="Nolan M."/>
            <person name="Kyrpides N.C."/>
            <person name="Detter J.C."/>
            <person name="Copeland A."/>
            <person name="Teshima H."/>
            <person name="Bruce D."/>
            <person name="Detter C."/>
            <person name="Tapia R."/>
            <person name="Han S."/>
            <person name="Land M.L."/>
            <person name="Ivanova N."/>
            <person name="Mikhailova N."/>
            <person name="Johnston A.W."/>
            <person name="Sanchez-Amat A."/>
        </authorList>
    </citation>
    <scope>NUCLEOTIDE SEQUENCE [LARGE SCALE GENOMIC DNA]</scope>
    <source>
        <strain evidence="11">ATCC 700492 / JCM 21426 / NBRC 103028 / MMB-1</strain>
    </source>
</reference>
<dbReference type="InterPro" id="IPR036369">
    <property type="entry name" value="HIPIP_sf"/>
</dbReference>
<feature type="domain" description="High potential iron-sulfur proteins family profile" evidence="9">
    <location>
        <begin position="31"/>
        <end position="102"/>
    </location>
</feature>
<dbReference type="AlphaFoldDB" id="F2JZT9"/>
<evidence type="ECO:0000256" key="7">
    <source>
        <dbReference type="ARBA" id="ARBA00023014"/>
    </source>
</evidence>
<keyword evidence="5 8" id="KW-0249">Electron transport</keyword>
<dbReference type="HOGENOM" id="CLU_147871_1_0_6"/>
<keyword evidence="3 8" id="KW-0004">4Fe-4S</keyword>
<keyword evidence="6 8" id="KW-0408">Iron</keyword>
<evidence type="ECO:0000256" key="6">
    <source>
        <dbReference type="ARBA" id="ARBA00023004"/>
    </source>
</evidence>
<dbReference type="InterPro" id="IPR006311">
    <property type="entry name" value="TAT_signal"/>
</dbReference>
<keyword evidence="11" id="KW-1185">Reference proteome</keyword>
<dbReference type="SUPFAM" id="SSF57652">
    <property type="entry name" value="HIPIP (high potential iron protein)"/>
    <property type="match status" value="1"/>
</dbReference>
<keyword evidence="7 8" id="KW-0411">Iron-sulfur</keyword>
<dbReference type="GO" id="GO:0019646">
    <property type="term" value="P:aerobic electron transport chain"/>
    <property type="evidence" value="ECO:0007669"/>
    <property type="project" value="InterPro"/>
</dbReference>
<evidence type="ECO:0000259" key="9">
    <source>
        <dbReference type="PROSITE" id="PS51373"/>
    </source>
</evidence>
<evidence type="ECO:0000256" key="4">
    <source>
        <dbReference type="ARBA" id="ARBA00022723"/>
    </source>
</evidence>
<dbReference type="STRING" id="717774.Marme_1686"/>
<dbReference type="PROSITE" id="PS51318">
    <property type="entry name" value="TAT"/>
    <property type="match status" value="1"/>
</dbReference>
<dbReference type="GO" id="GO:0051539">
    <property type="term" value="F:4 iron, 4 sulfur cluster binding"/>
    <property type="evidence" value="ECO:0007669"/>
    <property type="project" value="UniProtKB-KW"/>
</dbReference>
<sequence length="102" mass="11177" precursor="true">MNSSRRTFIKRGLLGAATIPLVNISFSEAKASGLPMLDPNIINAKALAYTDDYKTVQSKPEYKPDSTCLNCSYFNPENGACPIFAGFAVAAEGWCRAWRPVR</sequence>
<proteinExistence type="inferred from homology"/>
<dbReference type="PROSITE" id="PS51373">
    <property type="entry name" value="HIPIP"/>
    <property type="match status" value="1"/>
</dbReference>
<dbReference type="Gene3D" id="4.10.490.10">
    <property type="entry name" value="High potential iron-sulphur protein"/>
    <property type="match status" value="1"/>
</dbReference>
<comment type="similarity">
    <text evidence="8">Belongs to the high-potential iron-sulfur protein (HiPIP) family.</text>
</comment>
<evidence type="ECO:0000256" key="3">
    <source>
        <dbReference type="ARBA" id="ARBA00022485"/>
    </source>
</evidence>
<dbReference type="InterPro" id="IPR000170">
    <property type="entry name" value="High_potential_FeS_prot"/>
</dbReference>
<dbReference type="KEGG" id="mme:Marme_1686"/>
<comment type="subunit">
    <text evidence="8">Homodimer.</text>
</comment>
<dbReference type="OrthoDB" id="5298540at2"/>
<dbReference type="GO" id="GO:0009055">
    <property type="term" value="F:electron transfer activity"/>
    <property type="evidence" value="ECO:0007669"/>
    <property type="project" value="InterPro"/>
</dbReference>
<evidence type="ECO:0000256" key="1">
    <source>
        <dbReference type="ARBA" id="ARBA00002137"/>
    </source>
</evidence>
<evidence type="ECO:0000256" key="2">
    <source>
        <dbReference type="ARBA" id="ARBA00022448"/>
    </source>
</evidence>
<dbReference type="Proteomes" id="UP000001062">
    <property type="component" value="Chromosome"/>
</dbReference>
<keyword evidence="4 8" id="KW-0479">Metal-binding</keyword>
<protein>
    <recommendedName>
        <fullName evidence="8">High-potential iron-sulfur protein</fullName>
        <shortName evidence="8">HiPIP</shortName>
    </recommendedName>
</protein>